<protein>
    <submittedName>
        <fullName evidence="3">F-box only protein 36b</fullName>
    </submittedName>
</protein>
<name>A0A6P8EXH9_CLUHA</name>
<dbReference type="SMART" id="SM00256">
    <property type="entry name" value="FBOX"/>
    <property type="match status" value="1"/>
</dbReference>
<evidence type="ECO:0000313" key="2">
    <source>
        <dbReference type="Proteomes" id="UP000515152"/>
    </source>
</evidence>
<dbReference type="Proteomes" id="UP000515152">
    <property type="component" value="Chromosome 22"/>
</dbReference>
<evidence type="ECO:0000259" key="1">
    <source>
        <dbReference type="PROSITE" id="PS50181"/>
    </source>
</evidence>
<dbReference type="CTD" id="751684"/>
<reference evidence="3" key="1">
    <citation type="submission" date="2025-08" db="UniProtKB">
        <authorList>
            <consortium name="RefSeq"/>
        </authorList>
    </citation>
    <scope>IDENTIFICATION</scope>
</reference>
<dbReference type="GO" id="GO:0031146">
    <property type="term" value="P:SCF-dependent proteasomal ubiquitin-dependent protein catabolic process"/>
    <property type="evidence" value="ECO:0007669"/>
    <property type="project" value="TreeGrafter"/>
</dbReference>
<dbReference type="InterPro" id="IPR001810">
    <property type="entry name" value="F-box_dom"/>
</dbReference>
<sequence length="209" mass="24559">MASLLGETLFEISGQGPAPMKDYFHLQITKSDVIWRWWKISLRSESTKPGELRESHPDYLEDSLLQSQVRVVFGPRILQHTLALSKGQFDYLERLPRRLLLRIMTYLDLEDIARLGRTSRSLRKLCDSDEFWEHTLKAHYNTVPDGVDVLANELGWKTVFFTSKLQLQKQISRQRQRTEEQNNQERTEFNITNLIHITDNDRGDWSALE</sequence>
<feature type="domain" description="F-box" evidence="1">
    <location>
        <begin position="89"/>
        <end position="135"/>
    </location>
</feature>
<proteinExistence type="predicted"/>
<dbReference type="RefSeq" id="XP_031415602.1">
    <property type="nucleotide sequence ID" value="XM_031559742.1"/>
</dbReference>
<evidence type="ECO:0000313" key="3">
    <source>
        <dbReference type="RefSeq" id="XP_031415602.1"/>
    </source>
</evidence>
<organism evidence="2 3">
    <name type="scientific">Clupea harengus</name>
    <name type="common">Atlantic herring</name>
    <dbReference type="NCBI Taxonomy" id="7950"/>
    <lineage>
        <taxon>Eukaryota</taxon>
        <taxon>Metazoa</taxon>
        <taxon>Chordata</taxon>
        <taxon>Craniata</taxon>
        <taxon>Vertebrata</taxon>
        <taxon>Euteleostomi</taxon>
        <taxon>Actinopterygii</taxon>
        <taxon>Neopterygii</taxon>
        <taxon>Teleostei</taxon>
        <taxon>Clupei</taxon>
        <taxon>Clupeiformes</taxon>
        <taxon>Clupeoidei</taxon>
        <taxon>Clupeidae</taxon>
        <taxon>Clupea</taxon>
    </lineage>
</organism>
<dbReference type="KEGG" id="char:105899155"/>
<keyword evidence="2" id="KW-1185">Reference proteome</keyword>
<dbReference type="GeneID" id="105899155"/>
<dbReference type="OrthoDB" id="3219396at2759"/>
<dbReference type="SUPFAM" id="SSF81383">
    <property type="entry name" value="F-box domain"/>
    <property type="match status" value="1"/>
</dbReference>
<dbReference type="GO" id="GO:0019005">
    <property type="term" value="C:SCF ubiquitin ligase complex"/>
    <property type="evidence" value="ECO:0007669"/>
    <property type="project" value="TreeGrafter"/>
</dbReference>
<dbReference type="PROSITE" id="PS50181">
    <property type="entry name" value="FBOX"/>
    <property type="match status" value="1"/>
</dbReference>
<dbReference type="Pfam" id="PF12937">
    <property type="entry name" value="F-box-like"/>
    <property type="match status" value="1"/>
</dbReference>
<gene>
    <name evidence="3" type="primary">fbxo36b</name>
</gene>
<dbReference type="PANTHER" id="PTHR14381">
    <property type="entry name" value="DACTYLIN"/>
    <property type="match status" value="1"/>
</dbReference>
<dbReference type="InterPro" id="IPR052301">
    <property type="entry name" value="SCF_F-box/WD-repeat"/>
</dbReference>
<dbReference type="PANTHER" id="PTHR14381:SF1">
    <property type="entry name" value="F-BOX_WD REPEAT-CONTAINING PROTEIN 4"/>
    <property type="match status" value="1"/>
</dbReference>
<dbReference type="AlphaFoldDB" id="A0A6P8EXH9"/>
<accession>A0A6P8EXH9</accession>
<dbReference type="Gene3D" id="1.20.1280.50">
    <property type="match status" value="1"/>
</dbReference>
<dbReference type="InterPro" id="IPR036047">
    <property type="entry name" value="F-box-like_dom_sf"/>
</dbReference>